<dbReference type="Gene3D" id="3.30.1360.100">
    <property type="entry name" value="General secretion pathway protein M, EpsM"/>
    <property type="match status" value="1"/>
</dbReference>
<dbReference type="Pfam" id="PF04612">
    <property type="entry name" value="T2SSM"/>
    <property type="match status" value="1"/>
</dbReference>
<keyword evidence="2" id="KW-1185">Reference proteome</keyword>
<accession>A0A4R7AUR1</accession>
<evidence type="ECO:0000313" key="1">
    <source>
        <dbReference type="EMBL" id="TDR70746.1"/>
    </source>
</evidence>
<dbReference type="EMBL" id="SNZP01000021">
    <property type="protein sequence ID" value="TDR70746.1"/>
    <property type="molecule type" value="Genomic_DNA"/>
</dbReference>
<evidence type="ECO:0000313" key="2">
    <source>
        <dbReference type="Proteomes" id="UP000295611"/>
    </source>
</evidence>
<reference evidence="1 2" key="1">
    <citation type="submission" date="2019-03" db="EMBL/GenBank/DDBJ databases">
        <title>Genomic Encyclopedia of Type Strains, Phase III (KMG-III): the genomes of soil and plant-associated and newly described type strains.</title>
        <authorList>
            <person name="Whitman W."/>
        </authorList>
    </citation>
    <scope>NUCLEOTIDE SEQUENCE [LARGE SCALE GENOMIC DNA]</scope>
    <source>
        <strain evidence="1 2">CECT 8976</strain>
    </source>
</reference>
<dbReference type="RefSeq" id="WP_133684122.1">
    <property type="nucleotide sequence ID" value="NZ_SNZP01000021.1"/>
</dbReference>
<sequence>MRMTVGQWRPAAAAVRRVGKPLGRVLCVLLLAALLLRLVWWPLWQAVEQARQAQLAQRVDADRMAALAKEWRALRSQPPVSVVPAARVSVLLTERANALGLDTDDWQLMQEAHGVRLRGEVGFDAWLALLADLQASHSVHVIDLQLEPASTGRVHVDAVFQGMGE</sequence>
<dbReference type="InterPro" id="IPR007690">
    <property type="entry name" value="T2SS_GspM"/>
</dbReference>
<organism evidence="1 2">
    <name type="scientific">Paludibacterium purpuratum</name>
    <dbReference type="NCBI Taxonomy" id="1144873"/>
    <lineage>
        <taxon>Bacteria</taxon>
        <taxon>Pseudomonadati</taxon>
        <taxon>Pseudomonadota</taxon>
        <taxon>Betaproteobacteria</taxon>
        <taxon>Neisseriales</taxon>
        <taxon>Chromobacteriaceae</taxon>
        <taxon>Paludibacterium</taxon>
    </lineage>
</organism>
<dbReference type="GO" id="GO:0015627">
    <property type="term" value="C:type II protein secretion system complex"/>
    <property type="evidence" value="ECO:0007669"/>
    <property type="project" value="InterPro"/>
</dbReference>
<dbReference type="Proteomes" id="UP000295611">
    <property type="component" value="Unassembled WGS sequence"/>
</dbReference>
<proteinExistence type="predicted"/>
<comment type="caution">
    <text evidence="1">The sequence shown here is derived from an EMBL/GenBank/DDBJ whole genome shotgun (WGS) entry which is preliminary data.</text>
</comment>
<name>A0A4R7AUR1_9NEIS</name>
<protein>
    <submittedName>
        <fullName evidence="1">Type II secretory pathway component PulM</fullName>
    </submittedName>
</protein>
<dbReference type="AlphaFoldDB" id="A0A4R7AUR1"/>
<gene>
    <name evidence="1" type="ORF">DFP86_12122</name>
</gene>
<dbReference type="GO" id="GO:0015628">
    <property type="term" value="P:protein secretion by the type II secretion system"/>
    <property type="evidence" value="ECO:0007669"/>
    <property type="project" value="InterPro"/>
</dbReference>